<dbReference type="Gene3D" id="2.80.10.50">
    <property type="match status" value="2"/>
</dbReference>
<keyword evidence="1" id="KW-0732">Signal</keyword>
<accession>A0ABQ3APZ1</accession>
<dbReference type="EMBL" id="BMUU01000017">
    <property type="protein sequence ID" value="GGY64144.1"/>
    <property type="molecule type" value="Genomic_DNA"/>
</dbReference>
<gene>
    <name evidence="3" type="ORF">GCM10010326_68550</name>
</gene>
<keyword evidence="4" id="KW-1185">Reference proteome</keyword>
<evidence type="ECO:0000259" key="2">
    <source>
        <dbReference type="SMART" id="SM00458"/>
    </source>
</evidence>
<evidence type="ECO:0000313" key="4">
    <source>
        <dbReference type="Proteomes" id="UP000600946"/>
    </source>
</evidence>
<dbReference type="CDD" id="cd00161">
    <property type="entry name" value="beta-trefoil_Ricin-like"/>
    <property type="match status" value="1"/>
</dbReference>
<dbReference type="InterPro" id="IPR000772">
    <property type="entry name" value="Ricin_B_lectin"/>
</dbReference>
<name>A0ABQ3APZ1_9ACTN</name>
<dbReference type="SMART" id="SM00458">
    <property type="entry name" value="RICIN"/>
    <property type="match status" value="1"/>
</dbReference>
<organism evidence="3 4">
    <name type="scientific">Streptomyces xanthochromogenes</name>
    <dbReference type="NCBI Taxonomy" id="67384"/>
    <lineage>
        <taxon>Bacteria</taxon>
        <taxon>Bacillati</taxon>
        <taxon>Actinomycetota</taxon>
        <taxon>Actinomycetes</taxon>
        <taxon>Kitasatosporales</taxon>
        <taxon>Streptomycetaceae</taxon>
        <taxon>Streptomyces</taxon>
    </lineage>
</organism>
<dbReference type="Proteomes" id="UP000600946">
    <property type="component" value="Unassembled WGS sequence"/>
</dbReference>
<dbReference type="Pfam" id="PF00652">
    <property type="entry name" value="Ricin_B_lectin"/>
    <property type="match status" value="1"/>
</dbReference>
<reference evidence="4" key="1">
    <citation type="journal article" date="2019" name="Int. J. Syst. Evol. Microbiol.">
        <title>The Global Catalogue of Microorganisms (GCM) 10K type strain sequencing project: providing services to taxonomists for standard genome sequencing and annotation.</title>
        <authorList>
            <consortium name="The Broad Institute Genomics Platform"/>
            <consortium name="The Broad Institute Genome Sequencing Center for Infectious Disease"/>
            <person name="Wu L."/>
            <person name="Ma J."/>
        </authorList>
    </citation>
    <scope>NUCLEOTIDE SEQUENCE [LARGE SCALE GENOMIC DNA]</scope>
    <source>
        <strain evidence="4">JCM 4594</strain>
    </source>
</reference>
<dbReference type="GeneID" id="96294726"/>
<feature type="signal peptide" evidence="1">
    <location>
        <begin position="1"/>
        <end position="27"/>
    </location>
</feature>
<feature type="chain" id="PRO_5046536601" description="Ricin B lectin domain-containing protein" evidence="1">
    <location>
        <begin position="28"/>
        <end position="185"/>
    </location>
</feature>
<protein>
    <recommendedName>
        <fullName evidence="2">Ricin B lectin domain-containing protein</fullName>
    </recommendedName>
</protein>
<evidence type="ECO:0000256" key="1">
    <source>
        <dbReference type="SAM" id="SignalP"/>
    </source>
</evidence>
<feature type="domain" description="Ricin B lectin" evidence="2">
    <location>
        <begin position="39"/>
        <end position="181"/>
    </location>
</feature>
<dbReference type="SUPFAM" id="SSF50370">
    <property type="entry name" value="Ricin B-like lectins"/>
    <property type="match status" value="1"/>
</dbReference>
<proteinExistence type="predicted"/>
<dbReference type="PROSITE" id="PS50231">
    <property type="entry name" value="RICIN_B_LECTIN"/>
    <property type="match status" value="1"/>
</dbReference>
<dbReference type="RefSeq" id="WP_190029137.1">
    <property type="nucleotide sequence ID" value="NZ_BMUU01000017.1"/>
</dbReference>
<evidence type="ECO:0000313" key="3">
    <source>
        <dbReference type="EMBL" id="GGY64144.1"/>
    </source>
</evidence>
<comment type="caution">
    <text evidence="3">The sequence shown here is derived from an EMBL/GenBank/DDBJ whole genome shotgun (WGS) entry which is preliminary data.</text>
</comment>
<sequence length="185" mass="19617">MSRTLRATLALGVSATVLSSGATIAHADQATTAKAGAAAPAAVQLRAEHSGQCLTVVDGSLRNGANAVQSKCDGSLPNQLLKLEPTGSASFEVRIEHSGKCLEVENAGTQNGANVQQWWCSDVPQQRWRLVMVDVVNEIYELRPTHATDHCLDIANGSLKDGANAQSWTCNSTPAQRWTILPVKS</sequence>
<dbReference type="InterPro" id="IPR035992">
    <property type="entry name" value="Ricin_B-like_lectins"/>
</dbReference>